<dbReference type="InterPro" id="IPR023352">
    <property type="entry name" value="MAPEG-like_dom_sf"/>
</dbReference>
<dbReference type="HOGENOM" id="CLU_2327106_0_0_1"/>
<name>K3WC85_GLOUD</name>
<protein>
    <submittedName>
        <fullName evidence="1">Uncharacterized protein</fullName>
    </submittedName>
</protein>
<dbReference type="Proteomes" id="UP000019132">
    <property type="component" value="Unassembled WGS sequence"/>
</dbReference>
<evidence type="ECO:0000313" key="2">
    <source>
        <dbReference type="Proteomes" id="UP000019132"/>
    </source>
</evidence>
<dbReference type="EnsemblProtists" id="PYU1_T002576">
    <property type="protein sequence ID" value="PYU1_T002576"/>
    <property type="gene ID" value="PYU1_G002573"/>
</dbReference>
<evidence type="ECO:0000313" key="1">
    <source>
        <dbReference type="EnsemblProtists" id="PYU1_T002576"/>
    </source>
</evidence>
<reference evidence="2" key="1">
    <citation type="journal article" date="2010" name="Genome Biol.">
        <title>Genome sequence of the necrotrophic plant pathogen Pythium ultimum reveals original pathogenicity mechanisms and effector repertoire.</title>
        <authorList>
            <person name="Levesque C.A."/>
            <person name="Brouwer H."/>
            <person name="Cano L."/>
            <person name="Hamilton J.P."/>
            <person name="Holt C."/>
            <person name="Huitema E."/>
            <person name="Raffaele S."/>
            <person name="Robideau G.P."/>
            <person name="Thines M."/>
            <person name="Win J."/>
            <person name="Zerillo M.M."/>
            <person name="Beakes G.W."/>
            <person name="Boore J.L."/>
            <person name="Busam D."/>
            <person name="Dumas B."/>
            <person name="Ferriera S."/>
            <person name="Fuerstenberg S.I."/>
            <person name="Gachon C.M."/>
            <person name="Gaulin E."/>
            <person name="Govers F."/>
            <person name="Grenville-Briggs L."/>
            <person name="Horner N."/>
            <person name="Hostetler J."/>
            <person name="Jiang R.H."/>
            <person name="Johnson J."/>
            <person name="Krajaejun T."/>
            <person name="Lin H."/>
            <person name="Meijer H.J."/>
            <person name="Moore B."/>
            <person name="Morris P."/>
            <person name="Phuntmart V."/>
            <person name="Puiu D."/>
            <person name="Shetty J."/>
            <person name="Stajich J.E."/>
            <person name="Tripathy S."/>
            <person name="Wawra S."/>
            <person name="van West P."/>
            <person name="Whitty B.R."/>
            <person name="Coutinho P.M."/>
            <person name="Henrissat B."/>
            <person name="Martin F."/>
            <person name="Thomas P.D."/>
            <person name="Tyler B.M."/>
            <person name="De Vries R.P."/>
            <person name="Kamoun S."/>
            <person name="Yandell M."/>
            <person name="Tisserat N."/>
            <person name="Buell C.R."/>
        </authorList>
    </citation>
    <scope>NUCLEOTIDE SEQUENCE</scope>
    <source>
        <strain evidence="2">DAOM:BR144</strain>
    </source>
</reference>
<accession>K3WC85</accession>
<dbReference type="AlphaFoldDB" id="K3WC85"/>
<dbReference type="Gene3D" id="1.20.120.550">
    <property type="entry name" value="Membrane associated eicosanoid/glutathione metabolism-like domain"/>
    <property type="match status" value="1"/>
</dbReference>
<dbReference type="InParanoid" id="K3WC85"/>
<organism evidence="1 2">
    <name type="scientific">Globisporangium ultimum (strain ATCC 200006 / CBS 805.95 / DAOM BR144)</name>
    <name type="common">Pythium ultimum</name>
    <dbReference type="NCBI Taxonomy" id="431595"/>
    <lineage>
        <taxon>Eukaryota</taxon>
        <taxon>Sar</taxon>
        <taxon>Stramenopiles</taxon>
        <taxon>Oomycota</taxon>
        <taxon>Peronosporomycetes</taxon>
        <taxon>Pythiales</taxon>
        <taxon>Pythiaceae</taxon>
        <taxon>Globisporangium</taxon>
    </lineage>
</organism>
<sequence>MDQTIAVMSGHNRTDIKVFAVCATTLYVKFLATTMIQGRKSFSAGTRTPEDNKLPMAKGYPLQSFRTQQDQLDDKAMKLTLDTRSSMSPKYLSDSDSSK</sequence>
<keyword evidence="2" id="KW-1185">Reference proteome</keyword>
<reference evidence="2" key="2">
    <citation type="submission" date="2010-04" db="EMBL/GenBank/DDBJ databases">
        <authorList>
            <person name="Buell R."/>
            <person name="Hamilton J."/>
            <person name="Hostetler J."/>
        </authorList>
    </citation>
    <scope>NUCLEOTIDE SEQUENCE [LARGE SCALE GENOMIC DNA]</scope>
    <source>
        <strain evidence="2">DAOM:BR144</strain>
    </source>
</reference>
<proteinExistence type="predicted"/>
<reference evidence="1" key="3">
    <citation type="submission" date="2014-11" db="UniProtKB">
        <authorList>
            <consortium name="EnsemblProtists"/>
        </authorList>
    </citation>
    <scope>IDENTIFICATION</scope>
    <source>
        <strain evidence="1">DAOM BR144</strain>
    </source>
</reference>
<dbReference type="VEuPathDB" id="FungiDB:PYU1_G002573"/>